<dbReference type="EMBL" id="PCWW01000023">
    <property type="protein sequence ID" value="PIR13706.1"/>
    <property type="molecule type" value="Genomic_DNA"/>
</dbReference>
<evidence type="ECO:0000313" key="1">
    <source>
        <dbReference type="EMBL" id="PIR13706.1"/>
    </source>
</evidence>
<sequence>MSCMTYKVNNNLLSQQVGPELLFFDADKALVHSLNSTATEIYTMIKGGKTTEVILNKFLDNYDVDKTKAKKDIDLILRELLQKKIIFEKK</sequence>
<dbReference type="InterPro" id="IPR041881">
    <property type="entry name" value="PqqD_sf"/>
</dbReference>
<name>A0A2M6K9T4_9BACT</name>
<proteinExistence type="predicted"/>
<dbReference type="Proteomes" id="UP000230869">
    <property type="component" value="Unassembled WGS sequence"/>
</dbReference>
<evidence type="ECO:0000313" key="2">
    <source>
        <dbReference type="Proteomes" id="UP000230869"/>
    </source>
</evidence>
<reference evidence="1 2" key="1">
    <citation type="submission" date="2017-09" db="EMBL/GenBank/DDBJ databases">
        <title>Depth-based differentiation of microbial function through sediment-hosted aquifers and enrichment of novel symbionts in the deep terrestrial subsurface.</title>
        <authorList>
            <person name="Probst A.J."/>
            <person name="Ladd B."/>
            <person name="Jarett J.K."/>
            <person name="Geller-Mcgrath D.E."/>
            <person name="Sieber C.M."/>
            <person name="Emerson J.B."/>
            <person name="Anantharaman K."/>
            <person name="Thomas B.C."/>
            <person name="Malmstrom R."/>
            <person name="Stieglmeier M."/>
            <person name="Klingl A."/>
            <person name="Woyke T."/>
            <person name="Ryan C.M."/>
            <person name="Banfield J.F."/>
        </authorList>
    </citation>
    <scope>NUCLEOTIDE SEQUENCE [LARGE SCALE GENOMIC DNA]</scope>
    <source>
        <strain evidence="1">CG11_big_fil_rev_8_21_14_0_20_39_10</strain>
    </source>
</reference>
<dbReference type="AlphaFoldDB" id="A0A2M6K9T4"/>
<dbReference type="Gene3D" id="1.10.10.1150">
    <property type="entry name" value="Coenzyme PQQ synthesis protein D (PqqD)"/>
    <property type="match status" value="1"/>
</dbReference>
<organism evidence="1 2">
    <name type="scientific">Candidatus Falkowbacteria bacterium CG11_big_fil_rev_8_21_14_0_20_39_10</name>
    <dbReference type="NCBI Taxonomy" id="1974570"/>
    <lineage>
        <taxon>Bacteria</taxon>
        <taxon>Candidatus Falkowiibacteriota</taxon>
    </lineage>
</organism>
<gene>
    <name evidence="1" type="ORF">COV49_01310</name>
</gene>
<evidence type="ECO:0008006" key="3">
    <source>
        <dbReference type="Google" id="ProtNLM"/>
    </source>
</evidence>
<comment type="caution">
    <text evidence="1">The sequence shown here is derived from an EMBL/GenBank/DDBJ whole genome shotgun (WGS) entry which is preliminary data.</text>
</comment>
<dbReference type="Pfam" id="PF05402">
    <property type="entry name" value="PqqD"/>
    <property type="match status" value="1"/>
</dbReference>
<protein>
    <recommendedName>
        <fullName evidence="3">PqqD family protein</fullName>
    </recommendedName>
</protein>
<accession>A0A2M6K9T4</accession>
<dbReference type="InterPro" id="IPR008792">
    <property type="entry name" value="PQQD"/>
</dbReference>